<dbReference type="AlphaFoldDB" id="A0A0F9U9X2"/>
<feature type="domain" description="PII-uridylyltransferase/Glutamine-synthetase adenylyltransferase" evidence="8">
    <location>
        <begin position="874"/>
        <end position="949"/>
    </location>
</feature>
<feature type="domain" description="Glutamate-ammonia ligase adenylyltransferase repeated" evidence="7">
    <location>
        <begin position="46"/>
        <end position="293"/>
    </location>
</feature>
<protein>
    <recommendedName>
        <fullName evidence="10">Glutamate-ammonia ligase adenylyltransferase repeated domain-containing protein</fullName>
    </recommendedName>
</protein>
<evidence type="ECO:0008006" key="10">
    <source>
        <dbReference type="Google" id="ProtNLM"/>
    </source>
</evidence>
<dbReference type="GO" id="GO:0000820">
    <property type="term" value="P:regulation of glutamine family amino acid metabolic process"/>
    <property type="evidence" value="ECO:0007669"/>
    <property type="project" value="TreeGrafter"/>
</dbReference>
<dbReference type="SUPFAM" id="SSF81593">
    <property type="entry name" value="Nucleotidyltransferase substrate binding subunit/domain"/>
    <property type="match status" value="2"/>
</dbReference>
<name>A0A0F9U9X2_9ZZZZ</name>
<sequence length="980" mass="110904">MPFSSSVAMPKSIESLVNHHLAQWQAAVETHDLGQSVDDLGDSFLQALPQVLAGSDFVAEQLRRNPHMAWRLVEDDLLGRALRPGEMAEMLQQALESVTSEEELGRALRQFRQQQQVRIVWRDLTRQASTMETTRDLSDMADVCIEQAYQWLYVQACETLGTPLGESGKPQHLVVLGMGKLGAQELNLSSDIDLIFAYPEPGETTGGRRSLSNQEFFIRVGQRLIKALDAITVDGFVFRVDMRLRPYGDSGALVFSFDALEQYYQSQGRDWERYAMIKARVVAGDQAEGAELLGMLKPFVFRRYLDFAAIEALRSLKLMIKREVQRKGLQDNVKLGSGGIREIEFIGQAFQLIHGGRDRSLQQRPILPVLEVLADNDYLPDVAVDELKSAYLFLRDTEHALQAIDDRQTQMLPTDPQTQARVAFMLGFIDWESFRAALQAHRERVATHFAGVIADPDDDTEEETPPFEEWLPLWEGAIESAQAIEQLREGGFQRPEEGWRMLQGLLNSGRVKSMQRAGRERLDVFMPRLLGLASEQDDPDLALERVLPLVEAVARRSAYLLLLTENPGALRELLVLCSASPWIAEQITRYPVVLDELLNAGRLYTPPETEELVDELRQQLMRIPEDDLEQQMEVLRYFKRAHVLRVAASEIAGSLPLMKVSDYLTWIAEAILQQVLQLAWREMTLRHGFPRRRNGSTCDMDFVIVGYGKVGGIELGHGSDLDLVFIHDGDPDADTDGAKPIEGSKFFTRLGQRIIHILNAQTTSGALYEVDMRLRPSGDSGLLVSSLDSFARYQREGAWTWEHQALVRARVLAGCKRLNHRFQNLRAEVLGRPRDEAELRRDVLGMRQKMRDNLATQSTKAGFDPAAFTDTALFDLKQDAGGIVDIEFMVQYAVLAWSCRYPELLRYTDNIRILDGLRDAGLIGAEGVQHLQEAYKAYRAAAHRLALQKQPGKVSGDQFHDFRHRVIGFWQQWLPDDQNQ</sequence>
<evidence type="ECO:0000256" key="3">
    <source>
        <dbReference type="ARBA" id="ARBA00022741"/>
    </source>
</evidence>
<evidence type="ECO:0000259" key="7">
    <source>
        <dbReference type="Pfam" id="PF03710"/>
    </source>
</evidence>
<evidence type="ECO:0000259" key="8">
    <source>
        <dbReference type="Pfam" id="PF08335"/>
    </source>
</evidence>
<dbReference type="EMBL" id="LAZR01000114">
    <property type="protein sequence ID" value="KKN89990.1"/>
    <property type="molecule type" value="Genomic_DNA"/>
</dbReference>
<keyword evidence="2" id="KW-0548">Nucleotidyltransferase</keyword>
<evidence type="ECO:0000256" key="4">
    <source>
        <dbReference type="ARBA" id="ARBA00022840"/>
    </source>
</evidence>
<reference evidence="9" key="1">
    <citation type="journal article" date="2015" name="Nature">
        <title>Complex archaea that bridge the gap between prokaryotes and eukaryotes.</title>
        <authorList>
            <person name="Spang A."/>
            <person name="Saw J.H."/>
            <person name="Jorgensen S.L."/>
            <person name="Zaremba-Niedzwiedzka K."/>
            <person name="Martijn J."/>
            <person name="Lind A.E."/>
            <person name="van Eijk R."/>
            <person name="Schleper C."/>
            <person name="Guy L."/>
            <person name="Ettema T.J."/>
        </authorList>
    </citation>
    <scope>NUCLEOTIDE SEQUENCE</scope>
</reference>
<dbReference type="FunFam" id="3.30.460.10:FF:000009">
    <property type="entry name" value="Bifunctional glutamine synthetase adenylyltransferase/adenylyl-removing enzyme"/>
    <property type="match status" value="2"/>
</dbReference>
<dbReference type="GO" id="GO:0008882">
    <property type="term" value="F:[glutamate-ammonia-ligase] adenylyltransferase activity"/>
    <property type="evidence" value="ECO:0007669"/>
    <property type="project" value="InterPro"/>
</dbReference>
<dbReference type="InterPro" id="IPR013546">
    <property type="entry name" value="PII_UdlTrfase/GS_AdlTrfase"/>
</dbReference>
<dbReference type="HAMAP" id="MF_00802">
    <property type="entry name" value="GlnE"/>
    <property type="match status" value="1"/>
</dbReference>
<dbReference type="GO" id="GO:0005524">
    <property type="term" value="F:ATP binding"/>
    <property type="evidence" value="ECO:0007669"/>
    <property type="project" value="UniProtKB-KW"/>
</dbReference>
<dbReference type="Pfam" id="PF03710">
    <property type="entry name" value="GlnE"/>
    <property type="match status" value="2"/>
</dbReference>
<dbReference type="CDD" id="cd05401">
    <property type="entry name" value="NT_GlnE_GlnD_like"/>
    <property type="match status" value="2"/>
</dbReference>
<comment type="caution">
    <text evidence="9">The sequence shown here is derived from an EMBL/GenBank/DDBJ whole genome shotgun (WGS) entry which is preliminary data.</text>
</comment>
<evidence type="ECO:0000256" key="5">
    <source>
        <dbReference type="ARBA" id="ARBA00022842"/>
    </source>
</evidence>
<dbReference type="PANTHER" id="PTHR30621:SF0">
    <property type="entry name" value="BIFUNCTIONAL GLUTAMINE SYNTHETASE ADENYLYLTRANSFERASE_ADENYLYL-REMOVING ENZYME"/>
    <property type="match status" value="1"/>
</dbReference>
<dbReference type="InterPro" id="IPR005190">
    <property type="entry name" value="GlnE_rpt_dom"/>
</dbReference>
<feature type="domain" description="Glutamate-ammonia ligase adenylyltransferase repeated" evidence="7">
    <location>
        <begin position="572"/>
        <end position="824"/>
    </location>
</feature>
<keyword evidence="3" id="KW-0547">Nucleotide-binding</keyword>
<dbReference type="Pfam" id="PF08335">
    <property type="entry name" value="GlnD_UR_UTase"/>
    <property type="match status" value="2"/>
</dbReference>
<dbReference type="NCBIfam" id="NF008292">
    <property type="entry name" value="PRK11072.1"/>
    <property type="match status" value="1"/>
</dbReference>
<feature type="domain" description="PII-uridylyltransferase/Glutamine-synthetase adenylyltransferase" evidence="8">
    <location>
        <begin position="315"/>
        <end position="452"/>
    </location>
</feature>
<dbReference type="SUPFAM" id="SSF81301">
    <property type="entry name" value="Nucleotidyltransferase"/>
    <property type="match status" value="2"/>
</dbReference>
<evidence type="ECO:0000256" key="1">
    <source>
        <dbReference type="ARBA" id="ARBA00022679"/>
    </source>
</evidence>
<keyword evidence="5" id="KW-0460">Magnesium</keyword>
<keyword evidence="1" id="KW-0808">Transferase</keyword>
<proteinExistence type="inferred from homology"/>
<evidence type="ECO:0000256" key="2">
    <source>
        <dbReference type="ARBA" id="ARBA00022695"/>
    </source>
</evidence>
<dbReference type="PANTHER" id="PTHR30621">
    <property type="entry name" value="GLUTAMINE SYNTHETASE ADENYLYLTRANSFERASE"/>
    <property type="match status" value="1"/>
</dbReference>
<dbReference type="Gene3D" id="1.10.4050.10">
    <property type="entry name" value="Glutamine synthase adenylyltransferase GlnE"/>
    <property type="match status" value="1"/>
</dbReference>
<dbReference type="FunFam" id="1.20.120.330:FF:000005">
    <property type="entry name" value="Bifunctional glutamine synthetase adenylyltransferase/adenylyl-removing enzyme"/>
    <property type="match status" value="1"/>
</dbReference>
<evidence type="ECO:0000313" key="9">
    <source>
        <dbReference type="EMBL" id="KKN89990.1"/>
    </source>
</evidence>
<keyword evidence="4" id="KW-0067">ATP-binding</keyword>
<organism evidence="9">
    <name type="scientific">marine sediment metagenome</name>
    <dbReference type="NCBI Taxonomy" id="412755"/>
    <lineage>
        <taxon>unclassified sequences</taxon>
        <taxon>metagenomes</taxon>
        <taxon>ecological metagenomes</taxon>
    </lineage>
</organism>
<dbReference type="Gene3D" id="1.20.120.1510">
    <property type="match status" value="1"/>
</dbReference>
<evidence type="ECO:0000256" key="6">
    <source>
        <dbReference type="ARBA" id="ARBA00023268"/>
    </source>
</evidence>
<accession>A0A0F9U9X2</accession>
<dbReference type="GO" id="GO:0005829">
    <property type="term" value="C:cytosol"/>
    <property type="evidence" value="ECO:0007669"/>
    <property type="project" value="TreeGrafter"/>
</dbReference>
<dbReference type="Gene3D" id="1.20.120.330">
    <property type="entry name" value="Nucleotidyltransferases domain 2"/>
    <property type="match status" value="2"/>
</dbReference>
<gene>
    <name evidence="9" type="ORF">LCGC14_0233680</name>
</gene>
<dbReference type="InterPro" id="IPR043519">
    <property type="entry name" value="NT_sf"/>
</dbReference>
<dbReference type="Gene3D" id="3.30.460.10">
    <property type="entry name" value="Beta Polymerase, domain 2"/>
    <property type="match status" value="2"/>
</dbReference>
<keyword evidence="6" id="KW-0511">Multifunctional enzyme</keyword>
<dbReference type="InterPro" id="IPR023057">
    <property type="entry name" value="GlnE"/>
</dbReference>